<comment type="caution">
    <text evidence="3">The sequence shown here is derived from an EMBL/GenBank/DDBJ whole genome shotgun (WGS) entry which is preliminary data.</text>
</comment>
<dbReference type="InterPro" id="IPR005064">
    <property type="entry name" value="BUG"/>
</dbReference>
<dbReference type="InterPro" id="IPR042100">
    <property type="entry name" value="Bug_dom1"/>
</dbReference>
<evidence type="ECO:0000256" key="2">
    <source>
        <dbReference type="SAM" id="SignalP"/>
    </source>
</evidence>
<feature type="signal peptide" evidence="2">
    <location>
        <begin position="1"/>
        <end position="26"/>
    </location>
</feature>
<comment type="similarity">
    <text evidence="1">Belongs to the UPF0065 (bug) family.</text>
</comment>
<proteinExistence type="inferred from homology"/>
<name>A0ABS6NQ28_9BURK</name>
<feature type="chain" id="PRO_5045128831" evidence="2">
    <location>
        <begin position="27"/>
        <end position="325"/>
    </location>
</feature>
<dbReference type="PANTHER" id="PTHR42928:SF5">
    <property type="entry name" value="BLR1237 PROTEIN"/>
    <property type="match status" value="1"/>
</dbReference>
<dbReference type="PIRSF" id="PIRSF017082">
    <property type="entry name" value="YflP"/>
    <property type="match status" value="1"/>
</dbReference>
<dbReference type="Pfam" id="PF03401">
    <property type="entry name" value="TctC"/>
    <property type="match status" value="1"/>
</dbReference>
<keyword evidence="4" id="KW-1185">Reference proteome</keyword>
<keyword evidence="2" id="KW-0732">Signal</keyword>
<dbReference type="Gene3D" id="3.40.190.10">
    <property type="entry name" value="Periplasmic binding protein-like II"/>
    <property type="match status" value="1"/>
</dbReference>
<reference evidence="3 4" key="1">
    <citation type="submission" date="2021-06" db="EMBL/GenBank/DDBJ databases">
        <authorList>
            <person name="Lu T."/>
            <person name="Wang Q."/>
            <person name="Han X."/>
        </authorList>
    </citation>
    <scope>NUCLEOTIDE SEQUENCE [LARGE SCALE GENOMIC DNA]</scope>
    <source>
        <strain evidence="3 4">LAM0050</strain>
    </source>
</reference>
<dbReference type="RefSeq" id="WP_169293906.1">
    <property type="nucleotide sequence ID" value="NZ_JAHSPR010000008.1"/>
</dbReference>
<dbReference type="Gene3D" id="3.40.190.150">
    <property type="entry name" value="Bordetella uptake gene, domain 1"/>
    <property type="match status" value="1"/>
</dbReference>
<dbReference type="PANTHER" id="PTHR42928">
    <property type="entry name" value="TRICARBOXYLATE-BINDING PROTEIN"/>
    <property type="match status" value="1"/>
</dbReference>
<gene>
    <name evidence="3" type="ORF">KU392_10855</name>
</gene>
<sequence>MKQAHTRLFSLILMGTSIAVATPALAADPYPTQPITLVVPYSAGGGTDIIARHLSDRLSKVFKQPVIVENKPGANGIIGTRSVATSKPDGYTYALVVNSHLINPLVTKDIPYDTFKDFIGVTMVARSPLAFLSSSTLDAKNIKDFLALAKKPGNKFAYGSSENMTRLVGDMFNHYNKLNMISVPYKGGAPLMADVAGGVTTMATGSLLSSSAYVQSGKITPLAVTGQSRTQMWPDVPTMAELGFKEFDNVYVTYSIFAPAKTPKPLLDSMQQAVAQVINQPDMKEILQKQAAEPVGDSVEKFNEQVKKDFELWRNLAVAIDLKPV</sequence>
<accession>A0ABS6NQ28</accession>
<dbReference type="SUPFAM" id="SSF53850">
    <property type="entry name" value="Periplasmic binding protein-like II"/>
    <property type="match status" value="1"/>
</dbReference>
<evidence type="ECO:0000256" key="1">
    <source>
        <dbReference type="ARBA" id="ARBA00006987"/>
    </source>
</evidence>
<evidence type="ECO:0000313" key="4">
    <source>
        <dbReference type="Proteomes" id="UP000722165"/>
    </source>
</evidence>
<evidence type="ECO:0000313" key="3">
    <source>
        <dbReference type="EMBL" id="MBV4397745.1"/>
    </source>
</evidence>
<dbReference type="EMBL" id="JAHSPR010000008">
    <property type="protein sequence ID" value="MBV4397745.1"/>
    <property type="molecule type" value="Genomic_DNA"/>
</dbReference>
<protein>
    <submittedName>
        <fullName evidence="3">Tripartite tricarboxylate transporter substrate binding protein</fullName>
    </submittedName>
</protein>
<organism evidence="3 4">
    <name type="scientific">Advenella alkanexedens</name>
    <dbReference type="NCBI Taxonomy" id="1481665"/>
    <lineage>
        <taxon>Bacteria</taxon>
        <taxon>Pseudomonadati</taxon>
        <taxon>Pseudomonadota</taxon>
        <taxon>Betaproteobacteria</taxon>
        <taxon>Burkholderiales</taxon>
        <taxon>Alcaligenaceae</taxon>
    </lineage>
</organism>
<dbReference type="Proteomes" id="UP000722165">
    <property type="component" value="Unassembled WGS sequence"/>
</dbReference>